<evidence type="ECO:0000256" key="1">
    <source>
        <dbReference type="SAM" id="MobiDB-lite"/>
    </source>
</evidence>
<dbReference type="EMBL" id="JACLYZ010000040">
    <property type="protein sequence ID" value="MBM6736182.1"/>
    <property type="molecule type" value="Genomic_DNA"/>
</dbReference>
<feature type="compositionally biased region" description="Basic and acidic residues" evidence="1">
    <location>
        <begin position="77"/>
        <end position="92"/>
    </location>
</feature>
<proteinExistence type="predicted"/>
<dbReference type="Proteomes" id="UP000766986">
    <property type="component" value="Unassembled WGS sequence"/>
</dbReference>
<dbReference type="RefSeq" id="WP_420870673.1">
    <property type="nucleotide sequence ID" value="NZ_JACLYZ010000040.1"/>
</dbReference>
<feature type="compositionally biased region" description="Basic and acidic residues" evidence="1">
    <location>
        <begin position="122"/>
        <end position="132"/>
    </location>
</feature>
<feature type="region of interest" description="Disordered" evidence="1">
    <location>
        <begin position="77"/>
        <end position="132"/>
    </location>
</feature>
<accession>A0ABS2E3H0</accession>
<organism evidence="2 3">
    <name type="scientific">Mediterranea massiliensis</name>
    <dbReference type="NCBI Taxonomy" id="1841865"/>
    <lineage>
        <taxon>Bacteria</taxon>
        <taxon>Pseudomonadati</taxon>
        <taxon>Bacteroidota</taxon>
        <taxon>Bacteroidia</taxon>
        <taxon>Bacteroidales</taxon>
        <taxon>Bacteroidaceae</taxon>
        <taxon>Mediterranea</taxon>
    </lineage>
</organism>
<reference evidence="2 3" key="1">
    <citation type="journal article" date="2021" name="Sci. Rep.">
        <title>The distribution of antibiotic resistance genes in chicken gut microbiota commensals.</title>
        <authorList>
            <person name="Juricova H."/>
            <person name="Matiasovicova J."/>
            <person name="Kubasova T."/>
            <person name="Cejkova D."/>
            <person name="Rychlik I."/>
        </authorList>
    </citation>
    <scope>NUCLEOTIDE SEQUENCE [LARGE SCALE GENOMIC DNA]</scope>
    <source>
        <strain evidence="2 3">An772</strain>
    </source>
</reference>
<comment type="caution">
    <text evidence="2">The sequence shown here is derived from an EMBL/GenBank/DDBJ whole genome shotgun (WGS) entry which is preliminary data.</text>
</comment>
<protein>
    <submittedName>
        <fullName evidence="2">Uncharacterized protein</fullName>
    </submittedName>
</protein>
<name>A0ABS2E3H0_9BACT</name>
<feature type="non-terminal residue" evidence="2">
    <location>
        <position position="132"/>
    </location>
</feature>
<evidence type="ECO:0000313" key="2">
    <source>
        <dbReference type="EMBL" id="MBM6736182.1"/>
    </source>
</evidence>
<evidence type="ECO:0000313" key="3">
    <source>
        <dbReference type="Proteomes" id="UP000766986"/>
    </source>
</evidence>
<sequence length="132" mass="15228">MNSMEKSMLLDELFALRKADKEREAKLLEKLDRMTEQLLALNENSQRLLRQNDELKRMLSDRDALIEKLRKENAALKEQKKLSDKNRFDGKTQKLSSKNRGSDSREADKEDFDGSSTPNLPSEERGTDIPSS</sequence>
<keyword evidence="3" id="KW-1185">Reference proteome</keyword>
<gene>
    <name evidence="2" type="ORF">H7U35_13290</name>
</gene>